<evidence type="ECO:0000259" key="3">
    <source>
        <dbReference type="Pfam" id="PF00326"/>
    </source>
</evidence>
<sequence>MTLLHFLRAALAAVFLVATNAGAQAAPPVSAFFSNPEFSGALLSPDARHLAVKVNGPNKRERLAVVNLLDNSIKVVAQFSDVDVGDVEWVNDERLILNTRDLQTAPGDLRYGPGLFAVNRDGSDFRLLAARSAELIRSTSIYKLLPWHTYLTGQRGAQHSSAVYVRSTVYTPTGEADYESLRLLDTLTGRSTSVKPPGKVRRWLLDQNGEPRLAVTRERNIESVQYLDPDSGGWRQLAQFDAYLGGPDAFTPLSFGPDGTLYVSARMGNDTLSVHAYDLAGNRIVPTPFVSLDGYDFSGNLIVRQGKLLGVRHLSDALATRWFDPAMAATQARIDALLPNTINLVSLAARPATPFMLVTSYSDRQPGKFTLFNSDTGKLSIIGETQPLIQPGQMSEQQLVRYKVRDGLDIPAWLTVPNGGSGKPLPLVVLVHGGPYLRGSSWQWDAQVQFLASRGYAVLQPEFRGSTGFGSRHFRAGWKQWGLKMQDDIADGARWAIGQGIADPRRICIAGASYGGYAALMGLVNDPDLFRCAIDWVGVTDINLLYSGHWSFKSDLGDDWKQYGMPELIGDRTANAAQFQATSPIAQAARITQPLLLAYGAADRRVPLYHGKQFYAAVKQHNRDVEWVVYEEEGHGWTLPQNRIDFWGRVEKFLDRNIGKDSTPAKKE</sequence>
<dbReference type="SUPFAM" id="SSF53474">
    <property type="entry name" value="alpha/beta-Hydrolases"/>
    <property type="match status" value="1"/>
</dbReference>
<dbReference type="EMBL" id="WFLI01000030">
    <property type="protein sequence ID" value="KAB8062809.1"/>
    <property type="molecule type" value="Genomic_DNA"/>
</dbReference>
<feature type="domain" description="Peptidase S9 prolyl oligopeptidase catalytic" evidence="3">
    <location>
        <begin position="442"/>
        <end position="660"/>
    </location>
</feature>
<dbReference type="AlphaFoldDB" id="A0A6I1HZX3"/>
<gene>
    <name evidence="4" type="ORF">GCN75_21355</name>
</gene>
<keyword evidence="5" id="KW-1185">Reference proteome</keyword>
<dbReference type="PANTHER" id="PTHR42776">
    <property type="entry name" value="SERINE PEPTIDASE S9 FAMILY MEMBER"/>
    <property type="match status" value="1"/>
</dbReference>
<dbReference type="GO" id="GO:0004252">
    <property type="term" value="F:serine-type endopeptidase activity"/>
    <property type="evidence" value="ECO:0007669"/>
    <property type="project" value="TreeGrafter"/>
</dbReference>
<dbReference type="Pfam" id="PF00326">
    <property type="entry name" value="Peptidase_S9"/>
    <property type="match status" value="1"/>
</dbReference>
<evidence type="ECO:0000256" key="2">
    <source>
        <dbReference type="SAM" id="SignalP"/>
    </source>
</evidence>
<dbReference type="InterPro" id="IPR001375">
    <property type="entry name" value="Peptidase_S9_cat"/>
</dbReference>
<keyword evidence="2" id="KW-0732">Signal</keyword>
<accession>A0A6I1HZX3</accession>
<dbReference type="SUPFAM" id="SSF82171">
    <property type="entry name" value="DPP6 N-terminal domain-like"/>
    <property type="match status" value="1"/>
</dbReference>
<feature type="chain" id="PRO_5026101917" evidence="2">
    <location>
        <begin position="26"/>
        <end position="668"/>
    </location>
</feature>
<reference evidence="4 5" key="1">
    <citation type="submission" date="2019-10" db="EMBL/GenBank/DDBJ databases">
        <title>Three novel species isolated from a subtropical stream in China.</title>
        <authorList>
            <person name="Lu H."/>
        </authorList>
    </citation>
    <scope>NUCLEOTIDE SEQUENCE [LARGE SCALE GENOMIC DNA]</scope>
    <source>
        <strain evidence="4 5">FT13W</strain>
    </source>
</reference>
<dbReference type="Gene3D" id="3.40.50.1820">
    <property type="entry name" value="alpha/beta hydrolase"/>
    <property type="match status" value="1"/>
</dbReference>
<keyword evidence="1" id="KW-0378">Hydrolase</keyword>
<proteinExistence type="predicted"/>
<dbReference type="Proteomes" id="UP000468717">
    <property type="component" value="Unassembled WGS sequence"/>
</dbReference>
<dbReference type="RefSeq" id="WP_152284198.1">
    <property type="nucleotide sequence ID" value="NZ_WFLI01000030.1"/>
</dbReference>
<comment type="caution">
    <text evidence="4">The sequence shown here is derived from an EMBL/GenBank/DDBJ whole genome shotgun (WGS) entry which is preliminary data.</text>
</comment>
<dbReference type="GO" id="GO:0006508">
    <property type="term" value="P:proteolysis"/>
    <property type="evidence" value="ECO:0007669"/>
    <property type="project" value="InterPro"/>
</dbReference>
<evidence type="ECO:0000256" key="1">
    <source>
        <dbReference type="ARBA" id="ARBA00022801"/>
    </source>
</evidence>
<evidence type="ECO:0000313" key="4">
    <source>
        <dbReference type="EMBL" id="KAB8062809.1"/>
    </source>
</evidence>
<dbReference type="PANTHER" id="PTHR42776:SF27">
    <property type="entry name" value="DIPEPTIDYL PEPTIDASE FAMILY MEMBER 6"/>
    <property type="match status" value="1"/>
</dbReference>
<name>A0A6I1HZX3_9BURK</name>
<feature type="signal peptide" evidence="2">
    <location>
        <begin position="1"/>
        <end position="25"/>
    </location>
</feature>
<dbReference type="InterPro" id="IPR029058">
    <property type="entry name" value="AB_hydrolase_fold"/>
</dbReference>
<protein>
    <submittedName>
        <fullName evidence="4">Prolyl oligopeptidase family serine peptidase</fullName>
    </submittedName>
</protein>
<organism evidence="4 5">
    <name type="scientific">Janthinobacterium violaceinigrum</name>
    <dbReference type="NCBI Taxonomy" id="2654252"/>
    <lineage>
        <taxon>Bacteria</taxon>
        <taxon>Pseudomonadati</taxon>
        <taxon>Pseudomonadota</taxon>
        <taxon>Betaproteobacteria</taxon>
        <taxon>Burkholderiales</taxon>
        <taxon>Oxalobacteraceae</taxon>
        <taxon>Janthinobacterium</taxon>
    </lineage>
</organism>
<evidence type="ECO:0000313" key="5">
    <source>
        <dbReference type="Proteomes" id="UP000468717"/>
    </source>
</evidence>